<protein>
    <submittedName>
        <fullName evidence="1">Uncharacterized protein</fullName>
    </submittedName>
</protein>
<organism evidence="1 2">
    <name type="scientific">Trichostrongylus colubriformis</name>
    <name type="common">Black scour worm</name>
    <dbReference type="NCBI Taxonomy" id="6319"/>
    <lineage>
        <taxon>Eukaryota</taxon>
        <taxon>Metazoa</taxon>
        <taxon>Ecdysozoa</taxon>
        <taxon>Nematoda</taxon>
        <taxon>Chromadorea</taxon>
        <taxon>Rhabditida</taxon>
        <taxon>Rhabditina</taxon>
        <taxon>Rhabditomorpha</taxon>
        <taxon>Strongyloidea</taxon>
        <taxon>Trichostrongylidae</taxon>
        <taxon>Trichostrongylus</taxon>
    </lineage>
</organism>
<proteinExistence type="predicted"/>
<sequence length="119" mass="13456">MQRFSSSPSLGALSFSHRTLLLDPPLAGNDFTFEALDFMGISNAEEANVTGPPKYSELRQWICCQRTRSESSMMDSCQKISQQRRVFFCTIATPILARRIAHLWTFSPSKSTSTKFAKR</sequence>
<gene>
    <name evidence="1" type="ORF">GCK32_018085</name>
</gene>
<keyword evidence="2" id="KW-1185">Reference proteome</keyword>
<comment type="caution">
    <text evidence="1">The sequence shown here is derived from an EMBL/GenBank/DDBJ whole genome shotgun (WGS) entry which is preliminary data.</text>
</comment>
<evidence type="ECO:0000313" key="1">
    <source>
        <dbReference type="EMBL" id="KAK5965902.1"/>
    </source>
</evidence>
<name>A0AAN8ETT6_TRICO</name>
<evidence type="ECO:0000313" key="2">
    <source>
        <dbReference type="Proteomes" id="UP001331761"/>
    </source>
</evidence>
<dbReference type="EMBL" id="WIXE01024114">
    <property type="protein sequence ID" value="KAK5965902.1"/>
    <property type="molecule type" value="Genomic_DNA"/>
</dbReference>
<dbReference type="AlphaFoldDB" id="A0AAN8ETT6"/>
<dbReference type="Proteomes" id="UP001331761">
    <property type="component" value="Unassembled WGS sequence"/>
</dbReference>
<reference evidence="1 2" key="1">
    <citation type="submission" date="2019-10" db="EMBL/GenBank/DDBJ databases">
        <title>Assembly and Annotation for the nematode Trichostrongylus colubriformis.</title>
        <authorList>
            <person name="Martin J."/>
        </authorList>
    </citation>
    <scope>NUCLEOTIDE SEQUENCE [LARGE SCALE GENOMIC DNA]</scope>
    <source>
        <strain evidence="1">G859</strain>
        <tissue evidence="1">Whole worm</tissue>
    </source>
</reference>
<accession>A0AAN8ETT6</accession>